<comment type="similarity">
    <text evidence="2">Belongs to the sphingomyelin synthase family.</text>
</comment>
<keyword evidence="12" id="KW-0575">Peroxidase</keyword>
<evidence type="ECO:0000256" key="1">
    <source>
        <dbReference type="ARBA" id="ARBA00004141"/>
    </source>
</evidence>
<feature type="transmembrane region" description="Helical" evidence="10">
    <location>
        <begin position="356"/>
        <end position="375"/>
    </location>
</feature>
<evidence type="ECO:0000256" key="7">
    <source>
        <dbReference type="ARBA" id="ARBA00023098"/>
    </source>
</evidence>
<dbReference type="AlphaFoldDB" id="A0A5E4MZR3"/>
<evidence type="ECO:0000256" key="8">
    <source>
        <dbReference type="ARBA" id="ARBA00023136"/>
    </source>
</evidence>
<dbReference type="Proteomes" id="UP000325440">
    <property type="component" value="Unassembled WGS sequence"/>
</dbReference>
<dbReference type="GO" id="GO:0005789">
    <property type="term" value="C:endoplasmic reticulum membrane"/>
    <property type="evidence" value="ECO:0007669"/>
    <property type="project" value="TreeGrafter"/>
</dbReference>
<accession>A0A5E4MZR3</accession>
<keyword evidence="7" id="KW-0443">Lipid metabolism</keyword>
<keyword evidence="5" id="KW-0746">Sphingolipid metabolism</keyword>
<proteinExistence type="inferred from homology"/>
<keyword evidence="13" id="KW-1185">Reference proteome</keyword>
<evidence type="ECO:0000256" key="9">
    <source>
        <dbReference type="SAM" id="MobiDB-lite"/>
    </source>
</evidence>
<evidence type="ECO:0000256" key="4">
    <source>
        <dbReference type="ARBA" id="ARBA00022692"/>
    </source>
</evidence>
<dbReference type="Pfam" id="PF14360">
    <property type="entry name" value="PAP2_C"/>
    <property type="match status" value="1"/>
</dbReference>
<dbReference type="PANTHER" id="PTHR21290">
    <property type="entry name" value="SPHINGOMYELIN SYNTHETASE"/>
    <property type="match status" value="1"/>
</dbReference>
<evidence type="ECO:0000256" key="2">
    <source>
        <dbReference type="ARBA" id="ARBA00005441"/>
    </source>
</evidence>
<evidence type="ECO:0000256" key="6">
    <source>
        <dbReference type="ARBA" id="ARBA00022989"/>
    </source>
</evidence>
<dbReference type="GO" id="GO:0005886">
    <property type="term" value="C:plasma membrane"/>
    <property type="evidence" value="ECO:0007669"/>
    <property type="project" value="TreeGrafter"/>
</dbReference>
<dbReference type="OrthoDB" id="422827at2759"/>
<dbReference type="GO" id="GO:0033188">
    <property type="term" value="F:sphingomyelin synthase activity"/>
    <property type="evidence" value="ECO:0007669"/>
    <property type="project" value="TreeGrafter"/>
</dbReference>
<dbReference type="PANTHER" id="PTHR21290:SF27">
    <property type="entry name" value="PHOSPHATIDYLCHOLINE:CERAMIDE CHOLINEPHOSPHOTRANSFERASE 1"/>
    <property type="match status" value="1"/>
</dbReference>
<protein>
    <submittedName>
        <fullName evidence="12">Phosphatidic acid phosphatase type 2/haloperoxidase,Sphingomyelin synthase-like domain</fullName>
    </submittedName>
</protein>
<evidence type="ECO:0000313" key="13">
    <source>
        <dbReference type="Proteomes" id="UP000325440"/>
    </source>
</evidence>
<dbReference type="EMBL" id="CABPRJ010001457">
    <property type="protein sequence ID" value="VVC37866.1"/>
    <property type="molecule type" value="Genomic_DNA"/>
</dbReference>
<keyword evidence="6 10" id="KW-1133">Transmembrane helix</keyword>
<feature type="transmembrane region" description="Helical" evidence="10">
    <location>
        <begin position="381"/>
        <end position="403"/>
    </location>
</feature>
<organism evidence="12 13">
    <name type="scientific">Cinara cedri</name>
    <dbReference type="NCBI Taxonomy" id="506608"/>
    <lineage>
        <taxon>Eukaryota</taxon>
        <taxon>Metazoa</taxon>
        <taxon>Ecdysozoa</taxon>
        <taxon>Arthropoda</taxon>
        <taxon>Hexapoda</taxon>
        <taxon>Insecta</taxon>
        <taxon>Pterygota</taxon>
        <taxon>Neoptera</taxon>
        <taxon>Paraneoptera</taxon>
        <taxon>Hemiptera</taxon>
        <taxon>Sternorrhyncha</taxon>
        <taxon>Aphidomorpha</taxon>
        <taxon>Aphidoidea</taxon>
        <taxon>Aphididae</taxon>
        <taxon>Lachninae</taxon>
        <taxon>Cinara</taxon>
    </lineage>
</organism>
<evidence type="ECO:0000256" key="5">
    <source>
        <dbReference type="ARBA" id="ARBA00022919"/>
    </source>
</evidence>
<feature type="domain" description="Sphingomyelin synthase-like" evidence="11">
    <location>
        <begin position="324"/>
        <end position="396"/>
    </location>
</feature>
<keyword evidence="8 10" id="KW-0472">Membrane</keyword>
<gene>
    <name evidence="12" type="ORF">CINCED_3A020211</name>
</gene>
<dbReference type="InterPro" id="IPR025749">
    <property type="entry name" value="Sphingomyelin_synth-like_dom"/>
</dbReference>
<feature type="transmembrane region" description="Helical" evidence="10">
    <location>
        <begin position="327"/>
        <end position="344"/>
    </location>
</feature>
<dbReference type="GO" id="GO:0046513">
    <property type="term" value="P:ceramide biosynthetic process"/>
    <property type="evidence" value="ECO:0007669"/>
    <property type="project" value="TreeGrafter"/>
</dbReference>
<reference evidence="12 13" key="1">
    <citation type="submission" date="2019-08" db="EMBL/GenBank/DDBJ databases">
        <authorList>
            <person name="Alioto T."/>
            <person name="Alioto T."/>
            <person name="Gomez Garrido J."/>
        </authorList>
    </citation>
    <scope>NUCLEOTIDE SEQUENCE [LARGE SCALE GENOMIC DNA]</scope>
</reference>
<dbReference type="GO" id="GO:0000139">
    <property type="term" value="C:Golgi membrane"/>
    <property type="evidence" value="ECO:0007669"/>
    <property type="project" value="TreeGrafter"/>
</dbReference>
<evidence type="ECO:0000313" key="12">
    <source>
        <dbReference type="EMBL" id="VVC37866.1"/>
    </source>
</evidence>
<feature type="transmembrane region" description="Helical" evidence="10">
    <location>
        <begin position="182"/>
        <end position="202"/>
    </location>
</feature>
<keyword evidence="3" id="KW-0808">Transferase</keyword>
<evidence type="ECO:0000259" key="11">
    <source>
        <dbReference type="Pfam" id="PF14360"/>
    </source>
</evidence>
<dbReference type="GO" id="GO:0047493">
    <property type="term" value="F:ceramide cholinephosphotransferase activity"/>
    <property type="evidence" value="ECO:0007669"/>
    <property type="project" value="TreeGrafter"/>
</dbReference>
<keyword evidence="12" id="KW-0560">Oxidoreductase</keyword>
<keyword evidence="4 10" id="KW-0812">Transmembrane</keyword>
<dbReference type="CDD" id="cd01610">
    <property type="entry name" value="PAP2_like"/>
    <property type="match status" value="1"/>
</dbReference>
<sequence>MYFTSRSWKNFIQTSYFGMVLEPKGEPSTDGIENSISAIKGVSYTCNENRSKEYVHIEVDMPPANGHLNERQRQPLLGLCKQVTSAVSNGAGWEPRNGSGNSNADNHEHQRPNMGHIHQATEDNKHLPSNGVTPTEDNDFSKKYHNNNANGVAVQIDLANTPLNVSSSSDNIRIPQEKFKTFIALLLLIVNFLITTTSLAVVHERVPDRSLYKPLPDTFLDAVPARDWALDVSELVIIISTNLSLLVIVSHKYRFIVLRRLMFMLSLLYLLRSITMFVTVLPTASTTYYCSPKANSTSPVLIARRVFQLVSGFGLSINGKHTFCGDYMYSGHTTILVMSYLIITEYSPRRWYILHWVSWLMAAVGVLMVLIAHGHYTIDVIIAYLVTTRLFWIYHTLANNVYLKHSSSNNYLSRSWWFWIFRYFEENINGPIPRQYNWPLPWPRRFTAAKYPNRDS</sequence>
<dbReference type="GO" id="GO:0006686">
    <property type="term" value="P:sphingomyelin biosynthetic process"/>
    <property type="evidence" value="ECO:0007669"/>
    <property type="project" value="TreeGrafter"/>
</dbReference>
<evidence type="ECO:0000256" key="3">
    <source>
        <dbReference type="ARBA" id="ARBA00022679"/>
    </source>
</evidence>
<feature type="transmembrane region" description="Helical" evidence="10">
    <location>
        <begin position="228"/>
        <end position="249"/>
    </location>
</feature>
<feature type="region of interest" description="Disordered" evidence="9">
    <location>
        <begin position="89"/>
        <end position="112"/>
    </location>
</feature>
<dbReference type="InterPro" id="IPR045221">
    <property type="entry name" value="Sphingomyelin_synth-like"/>
</dbReference>
<dbReference type="GO" id="GO:0004601">
    <property type="term" value="F:peroxidase activity"/>
    <property type="evidence" value="ECO:0007669"/>
    <property type="project" value="UniProtKB-KW"/>
</dbReference>
<feature type="transmembrane region" description="Helical" evidence="10">
    <location>
        <begin position="261"/>
        <end position="281"/>
    </location>
</feature>
<evidence type="ECO:0000256" key="10">
    <source>
        <dbReference type="SAM" id="Phobius"/>
    </source>
</evidence>
<name>A0A5E4MZR3_9HEMI</name>
<comment type="subcellular location">
    <subcellularLocation>
        <location evidence="1">Membrane</location>
        <topology evidence="1">Multi-pass membrane protein</topology>
    </subcellularLocation>
</comment>